<dbReference type="EMBL" id="CM041550">
    <property type="protein sequence ID" value="KAI3356485.1"/>
    <property type="molecule type" value="Genomic_DNA"/>
</dbReference>
<protein>
    <submittedName>
        <fullName evidence="1">Uncharacterized protein</fullName>
    </submittedName>
</protein>
<proteinExistence type="predicted"/>
<gene>
    <name evidence="1" type="ORF">L3Q82_017691</name>
</gene>
<name>A0ACB8VLY8_9TELE</name>
<organism evidence="1 2">
    <name type="scientific">Scortum barcoo</name>
    <name type="common">barcoo grunter</name>
    <dbReference type="NCBI Taxonomy" id="214431"/>
    <lineage>
        <taxon>Eukaryota</taxon>
        <taxon>Metazoa</taxon>
        <taxon>Chordata</taxon>
        <taxon>Craniata</taxon>
        <taxon>Vertebrata</taxon>
        <taxon>Euteleostomi</taxon>
        <taxon>Actinopterygii</taxon>
        <taxon>Neopterygii</taxon>
        <taxon>Teleostei</taxon>
        <taxon>Neoteleostei</taxon>
        <taxon>Acanthomorphata</taxon>
        <taxon>Eupercaria</taxon>
        <taxon>Centrarchiformes</taxon>
        <taxon>Terapontoidei</taxon>
        <taxon>Terapontidae</taxon>
        <taxon>Scortum</taxon>
    </lineage>
</organism>
<accession>A0ACB8VLY8</accession>
<reference evidence="1" key="1">
    <citation type="submission" date="2022-04" db="EMBL/GenBank/DDBJ databases">
        <title>Jade perch genome.</title>
        <authorList>
            <person name="Chao B."/>
        </authorList>
    </citation>
    <scope>NUCLEOTIDE SEQUENCE</scope>
    <source>
        <strain evidence="1">CB-2022</strain>
    </source>
</reference>
<feature type="non-terminal residue" evidence="1">
    <location>
        <position position="1"/>
    </location>
</feature>
<evidence type="ECO:0000313" key="1">
    <source>
        <dbReference type="EMBL" id="KAI3356485.1"/>
    </source>
</evidence>
<dbReference type="Proteomes" id="UP000831701">
    <property type="component" value="Chromosome 20"/>
</dbReference>
<comment type="caution">
    <text evidence="1">The sequence shown here is derived from an EMBL/GenBank/DDBJ whole genome shotgun (WGS) entry which is preliminary data.</text>
</comment>
<keyword evidence="2" id="KW-1185">Reference proteome</keyword>
<sequence>IQRACVSDEEATMKVTVTFGQTGVVVPCKEGWTVRDLIQQATQRYRKLLEQEGDFLVRTHHVEYCDGGILDPDDILSDLVEDKDKVLQKWPYGDQGKRVYVCDMGRQGSIKKNKIITRGVGRSQSSFFDPKLMAVYEEQEAQQRGEANSNLAPSPELYQSELSVFQPIEGGEIEVNSSALKSNTPLLVRSSSDSALSPQPPEPEPSPSEDTAVMAASPAVERPAGVERAQGKHTFSGRCYFILTRTVEILGEDSPLGIHVVPYSSSLSGRSLGLYIRGVEEESRSRKEGLFQEDECIVKINHTDLMDKTFSQAQELFRQAMRSPMVRLEVVPSSNRERYEKCLIGQLFGTSAGPDSSPRITKTKEPPPPVKAKPVFKPSEMRFAEEAAPTEAVTPKGRSESPLLKKSPGLSSLVASKRGGRRLRIDLKKGSEGLGFTVVTRDSSVHGPGPILVKNILPRGAAVKDGRLQSGDRILEVNGVDITGVGQEELVCMLRSTRQGESVSLVVLRQEDMFLPREMKDEVSRVAPFVSENGKEQLMFEVPLNDTGSAGLGISLKGNKSRETGEDLGIFIKSIIHGGAAYKDGRLHVNDQLVAVNGESLLGRSNHVAMETLRRSMSQEGNVRGTIQLVVLRAPKDQHGASPNRSFDSSSGQTGLVSQTNGPIHPHMVNNSLYASNGEESPYLFLDDSKNSGPPVPLIVHHRLTGFLILSFSDQWELFSHGRRRGRGAVRTRNRVQQLYPALLSTGKGKLSHLYPGTAPVSLPGPKPASVPARQSLQKHGPGYDSEPAAHWWGDFSLCLLRMVAACIFSSRNANIPSDAWLLHRQHAPQSHTQTDHMHCTLYNHTHTLTATVADEGNVGSLVVNTAAPSTPIELGPTLGLKKSSSLESLQTAMSEVSRKNEFLPFHRPRQNMVRGRGCNESFRAAIDKSYDGPPEDDDDDGSEPSSGRDTPASSSSRQGAGDRTEEKGKKDKKKKAKTKKKEKNKGKGKEKEKKKAEEPEETEKKSKKIGFGLLRFGKKKEEKKEAKAALQRQKSDILSDHELERMKDERERIEAAHPELRDQRPRDQQGGGGGSTYPDVEDDDADPNYARIQSFRDRDIGSMPQPLSQAPPYSTIQHAHARTPSPQSPSAFPGHGSHGNDPGAIPDDDHIDRLYAKVNKPKAAGTASPPVSATANDSVDRIQQLRREYQQARREGMVPPYEELDPRRRGHENDAHRQMPGRATDHRSAPRYEEVERQYASLPRRGPLDPADYPMQPWSGHYPGPPQVPQGYPQSPSYPNPNSQSGLPYSGYPPGQPYSRSGDPRGIDPGYYPHPSSQQRGPLRQDVPPSPTPPLRGLRYDTMTRGMGGGAYRHLVEPSPDQYGYTAEGRKTATATPNQPKTEECHDCSCVDQSGPEMKLSRMLTAFCVVQLLCCQCSYEIELRPLNGVI</sequence>
<evidence type="ECO:0000313" key="2">
    <source>
        <dbReference type="Proteomes" id="UP000831701"/>
    </source>
</evidence>